<evidence type="ECO:0000313" key="1">
    <source>
        <dbReference type="EMBL" id="OAD78281.1"/>
    </source>
</evidence>
<dbReference type="SUPFAM" id="SSF56808">
    <property type="entry name" value="Ribosomal protein L1"/>
    <property type="match status" value="1"/>
</dbReference>
<keyword evidence="2" id="KW-1185">Reference proteome</keyword>
<dbReference type="AlphaFoldDB" id="A0A163B4Y4"/>
<dbReference type="Proteomes" id="UP000077315">
    <property type="component" value="Unassembled WGS sequence"/>
</dbReference>
<dbReference type="STRING" id="763407.A0A163B4Y4"/>
<dbReference type="Pfam" id="PF00687">
    <property type="entry name" value="Ribosomal_L1"/>
    <property type="match status" value="1"/>
</dbReference>
<reference evidence="2" key="1">
    <citation type="submission" date="2015-06" db="EMBL/GenBank/DDBJ databases">
        <title>Expansion of signal transduction pathways in fungi by whole-genome duplication.</title>
        <authorList>
            <consortium name="DOE Joint Genome Institute"/>
            <person name="Corrochano L.M."/>
            <person name="Kuo A."/>
            <person name="Marcet-Houben M."/>
            <person name="Polaino S."/>
            <person name="Salamov A."/>
            <person name="Villalobos J.M."/>
            <person name="Alvarez M.I."/>
            <person name="Avalos J."/>
            <person name="Benito E.P."/>
            <person name="Benoit I."/>
            <person name="Burger G."/>
            <person name="Camino L.P."/>
            <person name="Canovas D."/>
            <person name="Cerda-Olmedo E."/>
            <person name="Cheng J.-F."/>
            <person name="Dominguez A."/>
            <person name="Elias M."/>
            <person name="Eslava A.P."/>
            <person name="Glaser F."/>
            <person name="Grimwood J."/>
            <person name="Gutierrez G."/>
            <person name="Heitman J."/>
            <person name="Henrissat B."/>
            <person name="Iturriaga E.A."/>
            <person name="Lang B.F."/>
            <person name="Lavin J.L."/>
            <person name="Lee S."/>
            <person name="Li W."/>
            <person name="Lindquist E."/>
            <person name="Lopez-Garcia S."/>
            <person name="Luque E.M."/>
            <person name="Marcos A.T."/>
            <person name="Martin J."/>
            <person name="McCluskey K."/>
            <person name="Medina H.R."/>
            <person name="Miralles-Duran A."/>
            <person name="Miyazaki A."/>
            <person name="Munoz-Torres E."/>
            <person name="Oguiza J.A."/>
            <person name="Ohm R."/>
            <person name="Olmedo M."/>
            <person name="Orejas M."/>
            <person name="Ortiz-Castellanos L."/>
            <person name="Pisabarro A.G."/>
            <person name="Rodriguez-Romero J."/>
            <person name="Ruiz-Herrera J."/>
            <person name="Ruiz-Vazquez R."/>
            <person name="Sanz C."/>
            <person name="Schackwitz W."/>
            <person name="Schmutz J."/>
            <person name="Shahriari M."/>
            <person name="Shelest E."/>
            <person name="Silva-Franco F."/>
            <person name="Soanes D."/>
            <person name="Syed K."/>
            <person name="Tagua V.G."/>
            <person name="Talbot N.J."/>
            <person name="Thon M."/>
            <person name="De vries R.P."/>
            <person name="Wiebenga A."/>
            <person name="Yadav J.S."/>
            <person name="Braun E.L."/>
            <person name="Baker S."/>
            <person name="Garre V."/>
            <person name="Horwitz B."/>
            <person name="Torres-Martinez S."/>
            <person name="Idnurm A."/>
            <person name="Herrera-Estrella A."/>
            <person name="Gabaldon T."/>
            <person name="Grigoriev I.V."/>
        </authorList>
    </citation>
    <scope>NUCLEOTIDE SEQUENCE [LARGE SCALE GENOMIC DNA]</scope>
    <source>
        <strain evidence="2">NRRL 1555(-)</strain>
    </source>
</reference>
<dbReference type="VEuPathDB" id="FungiDB:PHYBLDRAFT_157511"/>
<sequence length="249" mass="28055">MKTSSSTLYDKDQVKKATHALWETYNDPEKPAFNPSQELWLNMTIKEASPQRSSKPKKISLKHAILNEKDKVCLITKECETRYNKLLKNEKSGYIEKIIGINTLETSYKSPESRCELASMLSIFFVDIRVVGQMKKVLGESFFGPNRAPIPIEIPRPKKINSTIIKHLKISSIMLSNGVTQSAKVGSLRMDEREAFDNVCSAIPGFVNIIKGGWENIMSITLKTDKSPELPLFISIPDKYVGGEDKNKT</sequence>
<dbReference type="GeneID" id="28994536"/>
<protein>
    <recommendedName>
        <fullName evidence="3">Ribosomal protein L1</fullName>
    </recommendedName>
</protein>
<evidence type="ECO:0008006" key="3">
    <source>
        <dbReference type="Google" id="ProtNLM"/>
    </source>
</evidence>
<dbReference type="InParanoid" id="A0A163B4Y4"/>
<accession>A0A163B4Y4</accession>
<gene>
    <name evidence="1" type="ORF">PHYBLDRAFT_157511</name>
</gene>
<dbReference type="InterPro" id="IPR028364">
    <property type="entry name" value="Ribosomal_uL1/biogenesis"/>
</dbReference>
<proteinExistence type="predicted"/>
<dbReference type="EMBL" id="KV440973">
    <property type="protein sequence ID" value="OAD78281.1"/>
    <property type="molecule type" value="Genomic_DNA"/>
</dbReference>
<dbReference type="InterPro" id="IPR023674">
    <property type="entry name" value="Ribosomal_uL1-like"/>
</dbReference>
<dbReference type="OrthoDB" id="10251727at2759"/>
<organism evidence="1 2">
    <name type="scientific">Phycomyces blakesleeanus (strain ATCC 8743b / DSM 1359 / FGSC 10004 / NBRC 33097 / NRRL 1555)</name>
    <dbReference type="NCBI Taxonomy" id="763407"/>
    <lineage>
        <taxon>Eukaryota</taxon>
        <taxon>Fungi</taxon>
        <taxon>Fungi incertae sedis</taxon>
        <taxon>Mucoromycota</taxon>
        <taxon>Mucoromycotina</taxon>
        <taxon>Mucoromycetes</taxon>
        <taxon>Mucorales</taxon>
        <taxon>Phycomycetaceae</taxon>
        <taxon>Phycomyces</taxon>
    </lineage>
</organism>
<evidence type="ECO:0000313" key="2">
    <source>
        <dbReference type="Proteomes" id="UP000077315"/>
    </source>
</evidence>
<dbReference type="RefSeq" id="XP_018296321.1">
    <property type="nucleotide sequence ID" value="XM_018433630.1"/>
</dbReference>
<name>A0A163B4Y4_PHYB8</name>